<keyword evidence="4" id="KW-1185">Reference proteome</keyword>
<dbReference type="SUPFAM" id="SSF52833">
    <property type="entry name" value="Thioredoxin-like"/>
    <property type="match status" value="1"/>
</dbReference>
<evidence type="ECO:0000313" key="4">
    <source>
        <dbReference type="Proteomes" id="UP000431269"/>
    </source>
</evidence>
<dbReference type="KEGG" id="tsv:DSM104635_00238"/>
<dbReference type="PROSITE" id="PS51318">
    <property type="entry name" value="TAT"/>
    <property type="match status" value="1"/>
</dbReference>
<dbReference type="EMBL" id="CP047045">
    <property type="protein sequence ID" value="QGZ93428.1"/>
    <property type="molecule type" value="Genomic_DNA"/>
</dbReference>
<dbReference type="AlphaFoldDB" id="A0A6I6MJT5"/>
<proteinExistence type="predicted"/>
<dbReference type="InterPro" id="IPR006311">
    <property type="entry name" value="TAT_signal"/>
</dbReference>
<reference evidence="4" key="1">
    <citation type="submission" date="2019-12" db="EMBL/GenBank/DDBJ databases">
        <title>Complete genome of Terracaulis silvestris 0127_4.</title>
        <authorList>
            <person name="Vieira S."/>
            <person name="Riedel T."/>
            <person name="Sproer C."/>
            <person name="Pascual J."/>
            <person name="Boedeker C."/>
            <person name="Overmann J."/>
        </authorList>
    </citation>
    <scope>NUCLEOTIDE SEQUENCE [LARGE SCALE GENOMIC DNA]</scope>
    <source>
        <strain evidence="4">0127_4</strain>
    </source>
</reference>
<dbReference type="InterPro" id="IPR012336">
    <property type="entry name" value="Thioredoxin-like_fold"/>
</dbReference>
<dbReference type="Gene3D" id="3.40.30.10">
    <property type="entry name" value="Glutaredoxin"/>
    <property type="match status" value="1"/>
</dbReference>
<feature type="chain" id="PRO_5026094211" evidence="1">
    <location>
        <begin position="28"/>
        <end position="207"/>
    </location>
</feature>
<sequence>MTVSRRIILGASAGSACAVLCPSGAAALEGDMTLGDASAPAQLVEYASLTCPHCAAFHAEVFPRIKAEYIDARRIGFTLREFPTPPMPVSFAMFQLARCGGANAETYFDRVGILFQEQRAVLSSGTGEGVRAALINIGARWGLSEDQVVAAMMDQEGVTRVTATVEDGHQRFDVHGTPALVLNDRLLEGPTSLTYAGLSATLNAALS</sequence>
<gene>
    <name evidence="3" type="primary">bdbD_1</name>
    <name evidence="3" type="ORF">DSM104635_00238</name>
</gene>
<dbReference type="PROSITE" id="PS51257">
    <property type="entry name" value="PROKAR_LIPOPROTEIN"/>
    <property type="match status" value="1"/>
</dbReference>
<accession>A0A6I6MJT5</accession>
<evidence type="ECO:0000256" key="1">
    <source>
        <dbReference type="SAM" id="SignalP"/>
    </source>
</evidence>
<protein>
    <submittedName>
        <fullName evidence="3">Thiol-disulfide oxidoreductase D</fullName>
    </submittedName>
</protein>
<name>A0A6I6MJT5_9CAUL</name>
<feature type="domain" description="Thioredoxin-like fold" evidence="2">
    <location>
        <begin position="29"/>
        <end position="202"/>
    </location>
</feature>
<evidence type="ECO:0000313" key="3">
    <source>
        <dbReference type="EMBL" id="QGZ93428.1"/>
    </source>
</evidence>
<dbReference type="InterPro" id="IPR036249">
    <property type="entry name" value="Thioredoxin-like_sf"/>
</dbReference>
<keyword evidence="1" id="KW-0732">Signal</keyword>
<feature type="signal peptide" evidence="1">
    <location>
        <begin position="1"/>
        <end position="27"/>
    </location>
</feature>
<evidence type="ECO:0000259" key="2">
    <source>
        <dbReference type="Pfam" id="PF13462"/>
    </source>
</evidence>
<dbReference type="Proteomes" id="UP000431269">
    <property type="component" value="Chromosome"/>
</dbReference>
<organism evidence="3 4">
    <name type="scientific">Terricaulis silvestris</name>
    <dbReference type="NCBI Taxonomy" id="2686094"/>
    <lineage>
        <taxon>Bacteria</taxon>
        <taxon>Pseudomonadati</taxon>
        <taxon>Pseudomonadota</taxon>
        <taxon>Alphaproteobacteria</taxon>
        <taxon>Caulobacterales</taxon>
        <taxon>Caulobacteraceae</taxon>
        <taxon>Terricaulis</taxon>
    </lineage>
</organism>
<dbReference type="Pfam" id="PF13462">
    <property type="entry name" value="Thioredoxin_4"/>
    <property type="match status" value="1"/>
</dbReference>